<dbReference type="InterPro" id="IPR038148">
    <property type="entry name" value="Tn1545/Tn916_Xis"/>
</dbReference>
<reference evidence="2" key="1">
    <citation type="submission" date="2020-07" db="EMBL/GenBank/DDBJ databases">
        <title>Koleobacter methoxysyntrophicus gen. nov., sp. nov., a novel anaerobic bacterium isolated from deep subsurface oil field and proposal of Koleobacterales ord. nov. in the phylum Firmicutes.</title>
        <authorList>
            <person name="Sakamoto S."/>
            <person name="Tamaki H."/>
        </authorList>
    </citation>
    <scope>NUCLEOTIDE SEQUENCE</scope>
    <source>
        <strain evidence="2">NRmbB1</strain>
    </source>
</reference>
<proteinExistence type="predicted"/>
<dbReference type="Pfam" id="PF12728">
    <property type="entry name" value="HTH_17"/>
    <property type="match status" value="1"/>
</dbReference>
<dbReference type="KEGG" id="kme:H0A61_02870"/>
<protein>
    <submittedName>
        <fullName evidence="2">DNA-binding proteinA</fullName>
    </submittedName>
</protein>
<sequence>MDEEYLPLAVYTVPEVAKILRIGRTKAYDLIKQGKIASIRVGRSIRIPRQALENFIKREGASNIGRIQTG</sequence>
<name>A0A8A0RRE1_9FIRM</name>
<organism evidence="2 3">
    <name type="scientific">Koleobacter methoxysyntrophicus</name>
    <dbReference type="NCBI Taxonomy" id="2751313"/>
    <lineage>
        <taxon>Bacteria</taxon>
        <taxon>Bacillati</taxon>
        <taxon>Bacillota</taxon>
        <taxon>Clostridia</taxon>
        <taxon>Koleobacterales</taxon>
        <taxon>Koleobacteraceae</taxon>
        <taxon>Koleobacter</taxon>
    </lineage>
</organism>
<evidence type="ECO:0000313" key="2">
    <source>
        <dbReference type="EMBL" id="QSQ10462.1"/>
    </source>
</evidence>
<dbReference type="NCBIfam" id="TIGR01764">
    <property type="entry name" value="excise"/>
    <property type="match status" value="1"/>
</dbReference>
<dbReference type="InterPro" id="IPR010093">
    <property type="entry name" value="SinI_DNA-bd"/>
</dbReference>
<keyword evidence="2" id="KW-0238">DNA-binding</keyword>
<evidence type="ECO:0000259" key="1">
    <source>
        <dbReference type="Pfam" id="PF12728"/>
    </source>
</evidence>
<dbReference type="EMBL" id="CP059066">
    <property type="protein sequence ID" value="QSQ10462.1"/>
    <property type="molecule type" value="Genomic_DNA"/>
</dbReference>
<dbReference type="InterPro" id="IPR041657">
    <property type="entry name" value="HTH_17"/>
</dbReference>
<gene>
    <name evidence="2" type="ORF">H0A61_02870</name>
</gene>
<dbReference type="AlphaFoldDB" id="A0A8A0RRE1"/>
<dbReference type="RefSeq" id="WP_206707769.1">
    <property type="nucleotide sequence ID" value="NZ_CP059066.1"/>
</dbReference>
<accession>A0A8A0RRE1</accession>
<keyword evidence="3" id="KW-1185">Reference proteome</keyword>
<dbReference type="Proteomes" id="UP000662904">
    <property type="component" value="Chromosome"/>
</dbReference>
<dbReference type="Gene3D" id="3.90.105.50">
    <property type="match status" value="1"/>
</dbReference>
<feature type="domain" description="Helix-turn-helix" evidence="1">
    <location>
        <begin position="10"/>
        <end position="58"/>
    </location>
</feature>
<dbReference type="GO" id="GO:0003677">
    <property type="term" value="F:DNA binding"/>
    <property type="evidence" value="ECO:0007669"/>
    <property type="project" value="UniProtKB-KW"/>
</dbReference>
<evidence type="ECO:0000313" key="3">
    <source>
        <dbReference type="Proteomes" id="UP000662904"/>
    </source>
</evidence>